<sequence>MSPQVAGVLQLTALIAALALAYRPLGDHMAKVYSSEKHYTPEKWPRVNVLELNTALRDLTR</sequence>
<accession>A0A0U3LHW1</accession>
<evidence type="ECO:0000313" key="2">
    <source>
        <dbReference type="Proteomes" id="UP000064183"/>
    </source>
</evidence>
<dbReference type="STRING" id="1172567.WQO_22190"/>
<protein>
    <submittedName>
        <fullName evidence="1">Uncharacterized protein</fullName>
    </submittedName>
</protein>
<dbReference type="AlphaFoldDB" id="A0A0U3LHW1"/>
<dbReference type="RefSeq" id="WP_010058598.1">
    <property type="nucleotide sequence ID" value="NZ_CP013738.1"/>
</dbReference>
<dbReference type="KEGG" id="sgb:WQO_22190"/>
<name>A0A0U3LHW1_STRGL</name>
<reference evidence="1 2" key="1">
    <citation type="journal article" date="2012" name="J. Bacteriol.">
        <title>Draft genome sequence of Streptomyces globisporus C-1027, which produces an antitumor antibiotic consisting of a nine-membered enediyne with a chromoprotein.</title>
        <authorList>
            <person name="Wang L."/>
            <person name="Wang S."/>
            <person name="He Q."/>
            <person name="Yu T."/>
            <person name="Li Q."/>
            <person name="Hong B."/>
        </authorList>
    </citation>
    <scope>NUCLEOTIDE SEQUENCE [LARGE SCALE GENOMIC DNA]</scope>
    <source>
        <strain evidence="1 2">C-1027</strain>
    </source>
</reference>
<organism evidence="1 2">
    <name type="scientific">Streptomyces globisporus C-1027</name>
    <dbReference type="NCBI Taxonomy" id="1172567"/>
    <lineage>
        <taxon>Bacteria</taxon>
        <taxon>Bacillati</taxon>
        <taxon>Actinomycetota</taxon>
        <taxon>Actinomycetes</taxon>
        <taxon>Kitasatosporales</taxon>
        <taxon>Streptomycetaceae</taxon>
        <taxon>Streptomyces</taxon>
    </lineage>
</organism>
<proteinExistence type="predicted"/>
<dbReference type="Proteomes" id="UP000064183">
    <property type="component" value="Chromosome"/>
</dbReference>
<gene>
    <name evidence="1" type="ORF">WQO_22190</name>
</gene>
<dbReference type="EMBL" id="CP013738">
    <property type="protein sequence ID" value="ALU95788.1"/>
    <property type="molecule type" value="Genomic_DNA"/>
</dbReference>
<evidence type="ECO:0000313" key="1">
    <source>
        <dbReference type="EMBL" id="ALU95788.1"/>
    </source>
</evidence>
<dbReference type="GeneID" id="27785099"/>